<sequence length="111" mass="12299">MGHQPNFSRNDCTHALIAYPDPNTGLLVVLPYVLDPTVKLQRSPLLSRPLDLHLLSSSAIMYGGRMATVHNGAAIQIYATLKLVRIELKYTMSGTEPLRPRLLADNPSNYN</sequence>
<dbReference type="Proteomes" id="UP000288805">
    <property type="component" value="Unassembled WGS sequence"/>
</dbReference>
<proteinExistence type="predicted"/>
<evidence type="ECO:0000313" key="2">
    <source>
        <dbReference type="Proteomes" id="UP000288805"/>
    </source>
</evidence>
<comment type="caution">
    <text evidence="1">The sequence shown here is derived from an EMBL/GenBank/DDBJ whole genome shotgun (WGS) entry which is preliminary data.</text>
</comment>
<name>A0A438DQ38_VITVI</name>
<accession>A0A438DQ38</accession>
<gene>
    <name evidence="1" type="primary">VvCHDh000794_3</name>
    <name evidence="1" type="ORF">CK203_073904</name>
</gene>
<organism evidence="1 2">
    <name type="scientific">Vitis vinifera</name>
    <name type="common">Grape</name>
    <dbReference type="NCBI Taxonomy" id="29760"/>
    <lineage>
        <taxon>Eukaryota</taxon>
        <taxon>Viridiplantae</taxon>
        <taxon>Streptophyta</taxon>
        <taxon>Embryophyta</taxon>
        <taxon>Tracheophyta</taxon>
        <taxon>Spermatophyta</taxon>
        <taxon>Magnoliopsida</taxon>
        <taxon>eudicotyledons</taxon>
        <taxon>Gunneridae</taxon>
        <taxon>Pentapetalae</taxon>
        <taxon>rosids</taxon>
        <taxon>Vitales</taxon>
        <taxon>Vitaceae</taxon>
        <taxon>Viteae</taxon>
        <taxon>Vitis</taxon>
    </lineage>
</organism>
<protein>
    <submittedName>
        <fullName evidence="1">Cytochrome b561 and DOMON domain-containing protein</fullName>
    </submittedName>
</protein>
<evidence type="ECO:0000313" key="1">
    <source>
        <dbReference type="EMBL" id="RVW37562.1"/>
    </source>
</evidence>
<reference evidence="1 2" key="1">
    <citation type="journal article" date="2018" name="PLoS Genet.">
        <title>Population sequencing reveals clonal diversity and ancestral inbreeding in the grapevine cultivar Chardonnay.</title>
        <authorList>
            <person name="Roach M.J."/>
            <person name="Johnson D.L."/>
            <person name="Bohlmann J."/>
            <person name="van Vuuren H.J."/>
            <person name="Jones S.J."/>
            <person name="Pretorius I.S."/>
            <person name="Schmidt S.A."/>
            <person name="Borneman A.R."/>
        </authorList>
    </citation>
    <scope>NUCLEOTIDE SEQUENCE [LARGE SCALE GENOMIC DNA]</scope>
    <source>
        <strain evidence="2">cv. Chardonnay</strain>
        <tissue evidence="1">Leaf</tissue>
    </source>
</reference>
<dbReference type="EMBL" id="QGNW01001534">
    <property type="protein sequence ID" value="RVW37562.1"/>
    <property type="molecule type" value="Genomic_DNA"/>
</dbReference>
<dbReference type="AlphaFoldDB" id="A0A438DQ38"/>